<dbReference type="Proteomes" id="UP001632038">
    <property type="component" value="Unassembled WGS sequence"/>
</dbReference>
<reference evidence="3" key="1">
    <citation type="journal article" date="2024" name="IScience">
        <title>Strigolactones Initiate the Formation of Haustorium-like Structures in Castilleja.</title>
        <authorList>
            <person name="Buerger M."/>
            <person name="Peterson D."/>
            <person name="Chory J."/>
        </authorList>
    </citation>
    <scope>NUCLEOTIDE SEQUENCE [LARGE SCALE GENOMIC DNA]</scope>
</reference>
<keyword evidence="3" id="KW-1185">Reference proteome</keyword>
<evidence type="ECO:0000313" key="3">
    <source>
        <dbReference type="Proteomes" id="UP001632038"/>
    </source>
</evidence>
<protein>
    <submittedName>
        <fullName evidence="2">Uncharacterized protein</fullName>
    </submittedName>
</protein>
<proteinExistence type="predicted"/>
<dbReference type="AlphaFoldDB" id="A0ABD3E7L7"/>
<organism evidence="2 3">
    <name type="scientific">Castilleja foliolosa</name>
    <dbReference type="NCBI Taxonomy" id="1961234"/>
    <lineage>
        <taxon>Eukaryota</taxon>
        <taxon>Viridiplantae</taxon>
        <taxon>Streptophyta</taxon>
        <taxon>Embryophyta</taxon>
        <taxon>Tracheophyta</taxon>
        <taxon>Spermatophyta</taxon>
        <taxon>Magnoliopsida</taxon>
        <taxon>eudicotyledons</taxon>
        <taxon>Gunneridae</taxon>
        <taxon>Pentapetalae</taxon>
        <taxon>asterids</taxon>
        <taxon>lamiids</taxon>
        <taxon>Lamiales</taxon>
        <taxon>Orobanchaceae</taxon>
        <taxon>Pedicularideae</taxon>
        <taxon>Castillejinae</taxon>
        <taxon>Castilleja</taxon>
    </lineage>
</organism>
<comment type="caution">
    <text evidence="2">The sequence shown here is derived from an EMBL/GenBank/DDBJ whole genome shotgun (WGS) entry which is preliminary data.</text>
</comment>
<feature type="compositionally biased region" description="Polar residues" evidence="1">
    <location>
        <begin position="29"/>
        <end position="42"/>
    </location>
</feature>
<accession>A0ABD3E7L7</accession>
<evidence type="ECO:0000313" key="2">
    <source>
        <dbReference type="EMBL" id="KAL3650453.1"/>
    </source>
</evidence>
<dbReference type="EMBL" id="JAVIJP010000007">
    <property type="protein sequence ID" value="KAL3650453.1"/>
    <property type="molecule type" value="Genomic_DNA"/>
</dbReference>
<sequence>MPPNGQMPYPPPLYSYPPHYGGFTPPPQSTVDPSQSSSNVPCASNPPMPPLPLFAEKTDSEYEKFMAEMK</sequence>
<gene>
    <name evidence="2" type="ORF">CASFOL_006856</name>
</gene>
<evidence type="ECO:0000256" key="1">
    <source>
        <dbReference type="SAM" id="MobiDB-lite"/>
    </source>
</evidence>
<name>A0ABD3E7L7_9LAMI</name>
<feature type="region of interest" description="Disordered" evidence="1">
    <location>
        <begin position="19"/>
        <end position="51"/>
    </location>
</feature>